<organism evidence="1 2">
    <name type="scientific">Dokdonella immobilis</name>
    <dbReference type="NCBI Taxonomy" id="578942"/>
    <lineage>
        <taxon>Bacteria</taxon>
        <taxon>Pseudomonadati</taxon>
        <taxon>Pseudomonadota</taxon>
        <taxon>Gammaproteobacteria</taxon>
        <taxon>Lysobacterales</taxon>
        <taxon>Rhodanobacteraceae</taxon>
        <taxon>Dokdonella</taxon>
    </lineage>
</organism>
<dbReference type="EMBL" id="FOVF01000042">
    <property type="protein sequence ID" value="SFN65210.1"/>
    <property type="molecule type" value="Genomic_DNA"/>
</dbReference>
<keyword evidence="2" id="KW-1185">Reference proteome</keyword>
<accession>A0A1I5AS42</accession>
<dbReference type="AlphaFoldDB" id="A0A1I5AS42"/>
<gene>
    <name evidence="1" type="ORF">SAMN05216289_1423</name>
</gene>
<name>A0A1I5AS42_9GAMM</name>
<reference evidence="1 2" key="1">
    <citation type="submission" date="2016-10" db="EMBL/GenBank/DDBJ databases">
        <authorList>
            <person name="de Groot N.N."/>
        </authorList>
    </citation>
    <scope>NUCLEOTIDE SEQUENCE [LARGE SCALE GENOMIC DNA]</scope>
    <source>
        <strain evidence="1 2">CGMCC 1.7659</strain>
    </source>
</reference>
<protein>
    <submittedName>
        <fullName evidence="1">Uncharacterized protein</fullName>
    </submittedName>
</protein>
<dbReference type="RefSeq" id="WP_092410680.1">
    <property type="nucleotide sequence ID" value="NZ_FOVF01000042.1"/>
</dbReference>
<evidence type="ECO:0000313" key="2">
    <source>
        <dbReference type="Proteomes" id="UP000198575"/>
    </source>
</evidence>
<dbReference type="Proteomes" id="UP000198575">
    <property type="component" value="Unassembled WGS sequence"/>
</dbReference>
<proteinExistence type="predicted"/>
<sequence>MLGPALLFTAALFSFGRFGPNNMVQVEKVGEQARITAYGDTQIVKITAEDFELEDCREVLRDGLRPGRCLFSNGGLITVSLDPNGTRLRFEGTGKQNFVEYVTNLKGRADAAKAMSP</sequence>
<evidence type="ECO:0000313" key="1">
    <source>
        <dbReference type="EMBL" id="SFN65210.1"/>
    </source>
</evidence>